<dbReference type="Ensembl" id="ENSORLT00000046366.1">
    <property type="protein sequence ID" value="ENSORLP00000039314.1"/>
    <property type="gene ID" value="ENSORLG00000024401.1"/>
</dbReference>
<dbReference type="Gene3D" id="3.30.70.1820">
    <property type="entry name" value="L1 transposable element, RRM domain"/>
    <property type="match status" value="1"/>
</dbReference>
<dbReference type="GO" id="GO:0003727">
    <property type="term" value="F:single-stranded RNA binding"/>
    <property type="evidence" value="ECO:0000318"/>
    <property type="project" value="GO_Central"/>
</dbReference>
<protein>
    <recommendedName>
        <fullName evidence="4">L1 transposable element RRM domain-containing protein</fullName>
    </recommendedName>
</protein>
<dbReference type="Bgee" id="ENSORLG00000024401">
    <property type="expression patterns" value="Expressed in muscle tissue"/>
</dbReference>
<accession>A0A3B3I689</accession>
<organism evidence="2 3">
    <name type="scientific">Oryzias latipes</name>
    <name type="common">Japanese rice fish</name>
    <name type="synonym">Japanese killifish</name>
    <dbReference type="NCBI Taxonomy" id="8090"/>
    <lineage>
        <taxon>Eukaryota</taxon>
        <taxon>Metazoa</taxon>
        <taxon>Chordata</taxon>
        <taxon>Craniata</taxon>
        <taxon>Vertebrata</taxon>
        <taxon>Euteleostomi</taxon>
        <taxon>Actinopterygii</taxon>
        <taxon>Neopterygii</taxon>
        <taxon>Teleostei</taxon>
        <taxon>Neoteleostei</taxon>
        <taxon>Acanthomorphata</taxon>
        <taxon>Ovalentaria</taxon>
        <taxon>Atherinomorphae</taxon>
        <taxon>Beloniformes</taxon>
        <taxon>Adrianichthyidae</taxon>
        <taxon>Oryziinae</taxon>
        <taxon>Oryzias</taxon>
    </lineage>
</organism>
<proteinExistence type="predicted"/>
<sequence>MDLDMGQPVTNKTLVETLQQFKNEMLSHFDAKLDTIHNSVHQMQDSLNSMKTTVGELEGRVGSNQDELSRLETRIKQLEKQNSYLAEKVEDAENRSRASNIRLLRVPEGSEGRDMIGFVGQLLIQLFGQDKLPSPLVIERAHRSPGTPNPNPKTAPRPILVRFLHFQDKLNILRLSRDKKELQFNGNRVHIYPDFSAGQRNFSCGCRINLVVHMEDFLKIAPTRLLFLRVVQKCEKVFPQNGSKAIDPVAIP</sequence>
<dbReference type="GO" id="GO:1990904">
    <property type="term" value="C:ribonucleoprotein complex"/>
    <property type="evidence" value="ECO:0000318"/>
    <property type="project" value="GO_Central"/>
</dbReference>
<keyword evidence="3" id="KW-1185">Reference proteome</keyword>
<dbReference type="Gene3D" id="1.20.5.340">
    <property type="match status" value="1"/>
</dbReference>
<dbReference type="Proteomes" id="UP000001038">
    <property type="component" value="Chromosome 5"/>
</dbReference>
<reference evidence="2" key="3">
    <citation type="submission" date="2025-09" db="UniProtKB">
        <authorList>
            <consortium name="Ensembl"/>
        </authorList>
    </citation>
    <scope>IDENTIFICATION</scope>
    <source>
        <strain evidence="2">Hd-rR</strain>
    </source>
</reference>
<name>A0A3B3I689_ORYLA</name>
<dbReference type="InParanoid" id="A0A3B3I689"/>
<dbReference type="InterPro" id="IPR004244">
    <property type="entry name" value="Transposase_22"/>
</dbReference>
<reference evidence="2 3" key="1">
    <citation type="journal article" date="2007" name="Nature">
        <title>The medaka draft genome and insights into vertebrate genome evolution.</title>
        <authorList>
            <person name="Kasahara M."/>
            <person name="Naruse K."/>
            <person name="Sasaki S."/>
            <person name="Nakatani Y."/>
            <person name="Qu W."/>
            <person name="Ahsan B."/>
            <person name="Yamada T."/>
            <person name="Nagayasu Y."/>
            <person name="Doi K."/>
            <person name="Kasai Y."/>
            <person name="Jindo T."/>
            <person name="Kobayashi D."/>
            <person name="Shimada A."/>
            <person name="Toyoda A."/>
            <person name="Kuroki Y."/>
            <person name="Fujiyama A."/>
            <person name="Sasaki T."/>
            <person name="Shimizu A."/>
            <person name="Asakawa S."/>
            <person name="Shimizu N."/>
            <person name="Hashimoto S."/>
            <person name="Yang J."/>
            <person name="Lee Y."/>
            <person name="Matsushima K."/>
            <person name="Sugano S."/>
            <person name="Sakaizumi M."/>
            <person name="Narita T."/>
            <person name="Ohishi K."/>
            <person name="Haga S."/>
            <person name="Ohta F."/>
            <person name="Nomoto H."/>
            <person name="Nogata K."/>
            <person name="Morishita T."/>
            <person name="Endo T."/>
            <person name="Shin-I T."/>
            <person name="Takeda H."/>
            <person name="Morishita S."/>
            <person name="Kohara Y."/>
        </authorList>
    </citation>
    <scope>NUCLEOTIDE SEQUENCE [LARGE SCALE GENOMIC DNA]</scope>
    <source>
        <strain evidence="2 3">Hd-rR</strain>
    </source>
</reference>
<evidence type="ECO:0008006" key="4">
    <source>
        <dbReference type="Google" id="ProtNLM"/>
    </source>
</evidence>
<evidence type="ECO:0000313" key="3">
    <source>
        <dbReference type="Proteomes" id="UP000001038"/>
    </source>
</evidence>
<evidence type="ECO:0000313" key="2">
    <source>
        <dbReference type="Ensembl" id="ENSORLP00000039314.1"/>
    </source>
</evidence>
<dbReference type="GO" id="GO:0032197">
    <property type="term" value="P:retrotransposition"/>
    <property type="evidence" value="ECO:0000318"/>
    <property type="project" value="GO_Central"/>
</dbReference>
<dbReference type="GeneTree" id="ENSGT01030000234923"/>
<dbReference type="PANTHER" id="PTHR11505">
    <property type="entry name" value="L1 TRANSPOSABLE ELEMENT-RELATED"/>
    <property type="match status" value="1"/>
</dbReference>
<evidence type="ECO:0000256" key="1">
    <source>
        <dbReference type="SAM" id="Coils"/>
    </source>
</evidence>
<keyword evidence="1" id="KW-0175">Coiled coil</keyword>
<reference evidence="2" key="2">
    <citation type="submission" date="2025-08" db="UniProtKB">
        <authorList>
            <consortium name="Ensembl"/>
        </authorList>
    </citation>
    <scope>IDENTIFICATION</scope>
    <source>
        <strain evidence="2">Hd-rR</strain>
    </source>
</reference>
<feature type="coiled-coil region" evidence="1">
    <location>
        <begin position="61"/>
        <end position="95"/>
    </location>
</feature>
<dbReference type="AlphaFoldDB" id="A0A3B3I689"/>